<evidence type="ECO:0000256" key="8">
    <source>
        <dbReference type="ARBA" id="ARBA00035655"/>
    </source>
</evidence>
<feature type="transmembrane region" description="Helical" evidence="9">
    <location>
        <begin position="82"/>
        <end position="101"/>
    </location>
</feature>
<feature type="transmembrane region" description="Helical" evidence="9">
    <location>
        <begin position="6"/>
        <end position="25"/>
    </location>
</feature>
<feature type="transmembrane region" description="Helical" evidence="9">
    <location>
        <begin position="322"/>
        <end position="344"/>
    </location>
</feature>
<evidence type="ECO:0000256" key="5">
    <source>
        <dbReference type="ARBA" id="ARBA00022692"/>
    </source>
</evidence>
<comment type="similarity">
    <text evidence="8">Belongs to the TsuA/YedE (TC 9.B.102) family.</text>
</comment>
<evidence type="ECO:0000313" key="10">
    <source>
        <dbReference type="EMBL" id="MBD7961077.1"/>
    </source>
</evidence>
<keyword evidence="5 9" id="KW-0812">Transmembrane</keyword>
<keyword evidence="3" id="KW-1003">Cell membrane</keyword>
<comment type="subcellular location">
    <subcellularLocation>
        <location evidence="1">Cell inner membrane</location>
        <topology evidence="1">Multi-pass membrane protein</topology>
    </subcellularLocation>
</comment>
<keyword evidence="11" id="KW-1185">Reference proteome</keyword>
<keyword evidence="7 9" id="KW-0472">Membrane</keyword>
<evidence type="ECO:0000256" key="4">
    <source>
        <dbReference type="ARBA" id="ARBA00022519"/>
    </source>
</evidence>
<dbReference type="Proteomes" id="UP000634919">
    <property type="component" value="Unassembled WGS sequence"/>
</dbReference>
<feature type="transmembrane region" description="Helical" evidence="9">
    <location>
        <begin position="108"/>
        <end position="130"/>
    </location>
</feature>
<sequence>MTLLWAGFFWGCAFGAAARLGRFCLLRGLRQSLGQDNSAPRGSAPALQAFALALAVAVLASQGLHWAGLVDLGNAQIVRTSFSIPGVLIGGALFGIGMVLANSCGARALVLLAGGNLRALVTVVFLGLGAQASLTGVLVPVRQWFQALAPTTVENATLPQVVQAAQWTPLASFALLALLPALLLTAYALWQPALRRSRAQWISAIAIGALVAFGWWLTATVDVDPFDPEKLTSLSFIAPIAENLLYLQVAVGRAFSLGPAMVLGVLAGGLVMALLTRTAQWEGFHSPAHLAKTAVGGALMGFGGVLAVGCSIGQGLTGLSTLAIASLPAVAGIVGGTLIAVKFFPSSSQAAA</sequence>
<feature type="transmembrane region" description="Helical" evidence="9">
    <location>
        <begin position="295"/>
        <end position="316"/>
    </location>
</feature>
<dbReference type="InterPro" id="IPR007272">
    <property type="entry name" value="Sulf_transp_TsuA/YedE"/>
</dbReference>
<evidence type="ECO:0000256" key="6">
    <source>
        <dbReference type="ARBA" id="ARBA00022989"/>
    </source>
</evidence>
<reference evidence="10 11" key="1">
    <citation type="submission" date="2020-08" db="EMBL/GenBank/DDBJ databases">
        <title>A Genomic Blueprint of the Chicken Gut Microbiome.</title>
        <authorList>
            <person name="Gilroy R."/>
            <person name="Ravi A."/>
            <person name="Getino M."/>
            <person name="Pursley I."/>
            <person name="Horton D.L."/>
            <person name="Alikhan N.-F."/>
            <person name="Baker D."/>
            <person name="Gharbi K."/>
            <person name="Hall N."/>
            <person name="Watson M."/>
            <person name="Adriaenssens E.M."/>
            <person name="Foster-Nyarko E."/>
            <person name="Jarju S."/>
            <person name="Secka A."/>
            <person name="Antonio M."/>
            <person name="Oren A."/>
            <person name="Chaudhuri R."/>
            <person name="La Ragione R.M."/>
            <person name="Hildebrand F."/>
            <person name="Pallen M.J."/>
        </authorList>
    </citation>
    <scope>NUCLEOTIDE SEQUENCE [LARGE SCALE GENOMIC DNA]</scope>
    <source>
        <strain evidence="10 11">Sa2CVA6</strain>
    </source>
</reference>
<evidence type="ECO:0000256" key="1">
    <source>
        <dbReference type="ARBA" id="ARBA00004429"/>
    </source>
</evidence>
<evidence type="ECO:0000313" key="11">
    <source>
        <dbReference type="Proteomes" id="UP000634919"/>
    </source>
</evidence>
<dbReference type="EMBL" id="JACSQK010000005">
    <property type="protein sequence ID" value="MBD7961077.1"/>
    <property type="molecule type" value="Genomic_DNA"/>
</dbReference>
<feature type="transmembrane region" description="Helical" evidence="9">
    <location>
        <begin position="46"/>
        <end position="70"/>
    </location>
</feature>
<protein>
    <submittedName>
        <fullName evidence="10">YeeE/YedE family protein</fullName>
    </submittedName>
</protein>
<organism evidence="10 11">
    <name type="scientific">Comamonas avium</name>
    <dbReference type="NCBI Taxonomy" id="2762231"/>
    <lineage>
        <taxon>Bacteria</taxon>
        <taxon>Pseudomonadati</taxon>
        <taxon>Pseudomonadota</taxon>
        <taxon>Betaproteobacteria</taxon>
        <taxon>Burkholderiales</taxon>
        <taxon>Comamonadaceae</taxon>
        <taxon>Comamonas</taxon>
    </lineage>
</organism>
<keyword evidence="2" id="KW-0813">Transport</keyword>
<dbReference type="RefSeq" id="WP_191723470.1">
    <property type="nucleotide sequence ID" value="NZ_JACSQK010000005.1"/>
</dbReference>
<dbReference type="PANTHER" id="PTHR30574:SF1">
    <property type="entry name" value="SULPHUR TRANSPORT DOMAIN-CONTAINING PROTEIN"/>
    <property type="match status" value="1"/>
</dbReference>
<evidence type="ECO:0000256" key="2">
    <source>
        <dbReference type="ARBA" id="ARBA00022448"/>
    </source>
</evidence>
<gene>
    <name evidence="10" type="ORF">H9646_11315</name>
</gene>
<name>A0ABR8SC78_9BURK</name>
<proteinExistence type="inferred from homology"/>
<evidence type="ECO:0000256" key="3">
    <source>
        <dbReference type="ARBA" id="ARBA00022475"/>
    </source>
</evidence>
<evidence type="ECO:0000256" key="7">
    <source>
        <dbReference type="ARBA" id="ARBA00023136"/>
    </source>
</evidence>
<dbReference type="PANTHER" id="PTHR30574">
    <property type="entry name" value="INNER MEMBRANE PROTEIN YEDE"/>
    <property type="match status" value="1"/>
</dbReference>
<evidence type="ECO:0000256" key="9">
    <source>
        <dbReference type="SAM" id="Phobius"/>
    </source>
</evidence>
<feature type="transmembrane region" description="Helical" evidence="9">
    <location>
        <begin position="170"/>
        <end position="189"/>
    </location>
</feature>
<accession>A0ABR8SC78</accession>
<dbReference type="Pfam" id="PF04143">
    <property type="entry name" value="Sulf_transp"/>
    <property type="match status" value="1"/>
</dbReference>
<keyword evidence="4" id="KW-0997">Cell inner membrane</keyword>
<feature type="transmembrane region" description="Helical" evidence="9">
    <location>
        <begin position="254"/>
        <end position="275"/>
    </location>
</feature>
<keyword evidence="6 9" id="KW-1133">Transmembrane helix</keyword>
<feature type="transmembrane region" description="Helical" evidence="9">
    <location>
        <begin position="201"/>
        <end position="218"/>
    </location>
</feature>
<comment type="caution">
    <text evidence="10">The sequence shown here is derived from an EMBL/GenBank/DDBJ whole genome shotgun (WGS) entry which is preliminary data.</text>
</comment>